<protein>
    <submittedName>
        <fullName evidence="1">Uncharacterized protein</fullName>
    </submittedName>
</protein>
<gene>
    <name evidence="1" type="ORF">COT49_02910</name>
</gene>
<sequence>MPQNREKIQKELIYKIILAQEHVVGPVAYVIANSAGVRYSPSSGVSLSQDPKTAIDEMIASFNQLFGKASLEVSRQAARGLGIAKADLPKSLL</sequence>
<comment type="caution">
    <text evidence="1">The sequence shown here is derived from an EMBL/GenBank/DDBJ whole genome shotgun (WGS) entry which is preliminary data.</text>
</comment>
<organism evidence="1 2">
    <name type="scientific">candidate division WWE3 bacterium CG08_land_8_20_14_0_20_40_13</name>
    <dbReference type="NCBI Taxonomy" id="1975084"/>
    <lineage>
        <taxon>Bacteria</taxon>
        <taxon>Katanobacteria</taxon>
    </lineage>
</organism>
<reference evidence="2" key="1">
    <citation type="submission" date="2017-09" db="EMBL/GenBank/DDBJ databases">
        <title>Depth-based differentiation of microbial function through sediment-hosted aquifers and enrichment of novel symbionts in the deep terrestrial subsurface.</title>
        <authorList>
            <person name="Probst A.J."/>
            <person name="Ladd B."/>
            <person name="Jarett J.K."/>
            <person name="Geller-Mcgrath D.E."/>
            <person name="Sieber C.M.K."/>
            <person name="Emerson J.B."/>
            <person name="Anantharaman K."/>
            <person name="Thomas B.C."/>
            <person name="Malmstrom R."/>
            <person name="Stieglmeier M."/>
            <person name="Klingl A."/>
            <person name="Woyke T."/>
            <person name="Ryan C.M."/>
            <person name="Banfield J.F."/>
        </authorList>
    </citation>
    <scope>NUCLEOTIDE SEQUENCE [LARGE SCALE GENOMIC DNA]</scope>
</reference>
<accession>A0A2H0XDB1</accession>
<dbReference type="AlphaFoldDB" id="A0A2H0XDB1"/>
<proteinExistence type="predicted"/>
<evidence type="ECO:0000313" key="1">
    <source>
        <dbReference type="EMBL" id="PIS22917.1"/>
    </source>
</evidence>
<name>A0A2H0XDB1_UNCKA</name>
<dbReference type="Proteomes" id="UP000230340">
    <property type="component" value="Unassembled WGS sequence"/>
</dbReference>
<dbReference type="EMBL" id="PEYT01000025">
    <property type="protein sequence ID" value="PIS22917.1"/>
    <property type="molecule type" value="Genomic_DNA"/>
</dbReference>
<evidence type="ECO:0000313" key="2">
    <source>
        <dbReference type="Proteomes" id="UP000230340"/>
    </source>
</evidence>